<dbReference type="Proteomes" id="UP000186351">
    <property type="component" value="Chromosome"/>
</dbReference>
<protein>
    <submittedName>
        <fullName evidence="1">Uncharacterized protein</fullName>
    </submittedName>
</protein>
<gene>
    <name evidence="1" type="ORF">A4V02_10225</name>
</gene>
<evidence type="ECO:0000313" key="1">
    <source>
        <dbReference type="EMBL" id="ANU64050.1"/>
    </source>
</evidence>
<dbReference type="AlphaFoldDB" id="A0A1B1SB81"/>
<keyword evidence="2" id="KW-1185">Reference proteome</keyword>
<organism evidence="1 2">
    <name type="scientific">Muribaculum intestinale</name>
    <dbReference type="NCBI Taxonomy" id="1796646"/>
    <lineage>
        <taxon>Bacteria</taxon>
        <taxon>Pseudomonadati</taxon>
        <taxon>Bacteroidota</taxon>
        <taxon>Bacteroidia</taxon>
        <taxon>Bacteroidales</taxon>
        <taxon>Muribaculaceae</taxon>
        <taxon>Muribaculum</taxon>
    </lineage>
</organism>
<accession>A0A1B1SB81</accession>
<evidence type="ECO:0000313" key="2">
    <source>
        <dbReference type="Proteomes" id="UP000186351"/>
    </source>
</evidence>
<name>A0A1B1SB81_9BACT</name>
<sequence>MPLAVNRFLPADYTKIAKICERMPRNRFITSKKGNNISDTGNTHIKPCIITHPCHQIYICVYLLMHIWISMQNN</sequence>
<dbReference type="KEGG" id="pary:A4V02_10225"/>
<reference evidence="2" key="1">
    <citation type="submission" date="2016-04" db="EMBL/GenBank/DDBJ databases">
        <title>Complete Genome Sequences of Twelve Strains of a Stable Defined Moderately Diverse Mouse Microbiota 2 (sDMDMm2).</title>
        <authorList>
            <person name="Uchimura Y."/>
            <person name="Wyss M."/>
            <person name="Brugiroux S."/>
            <person name="Limenitakis J.P."/>
            <person name="Stecher B."/>
            <person name="McCoy K.D."/>
            <person name="Macpherson A.J."/>
        </authorList>
    </citation>
    <scope>NUCLEOTIDE SEQUENCE [LARGE SCALE GENOMIC DNA]</scope>
    <source>
        <strain evidence="2">YL27</strain>
    </source>
</reference>
<dbReference type="EMBL" id="CP015402">
    <property type="protein sequence ID" value="ANU64050.1"/>
    <property type="molecule type" value="Genomic_DNA"/>
</dbReference>
<proteinExistence type="predicted"/>